<evidence type="ECO:0000313" key="1">
    <source>
        <dbReference type="EMBL" id="MDQ9555386.1"/>
    </source>
</evidence>
<comment type="caution">
    <text evidence="1">The sequence shown here is derived from an EMBL/GenBank/DDBJ whole genome shotgun (WGS) entry which is preliminary data.</text>
</comment>
<dbReference type="RefSeq" id="WP_176454064.1">
    <property type="nucleotide sequence ID" value="NZ_CBDHWN010000080.1"/>
</dbReference>
<organism evidence="1 2">
    <name type="scientific">Serratia marcescens</name>
    <dbReference type="NCBI Taxonomy" id="615"/>
    <lineage>
        <taxon>Bacteria</taxon>
        <taxon>Pseudomonadati</taxon>
        <taxon>Pseudomonadota</taxon>
        <taxon>Gammaproteobacteria</taxon>
        <taxon>Enterobacterales</taxon>
        <taxon>Yersiniaceae</taxon>
        <taxon>Serratia</taxon>
    </lineage>
</organism>
<dbReference type="Proteomes" id="UP001234811">
    <property type="component" value="Unassembled WGS sequence"/>
</dbReference>
<dbReference type="InterPro" id="IPR029066">
    <property type="entry name" value="PLP-binding_barrel"/>
</dbReference>
<protein>
    <submittedName>
        <fullName evidence="1">Uncharacterized protein</fullName>
    </submittedName>
</protein>
<dbReference type="Gene3D" id="3.20.20.10">
    <property type="entry name" value="Alanine racemase"/>
    <property type="match status" value="1"/>
</dbReference>
<dbReference type="EMBL" id="JAVIPQ010000128">
    <property type="protein sequence ID" value="MDQ9555386.1"/>
    <property type="molecule type" value="Genomic_DNA"/>
</dbReference>
<accession>A0ABD5BGE0</accession>
<reference evidence="1 2" key="1">
    <citation type="submission" date="2023-07" db="EMBL/GenBank/DDBJ databases">
        <title>Pathogens genome sequencing project 196.</title>
        <authorList>
            <person name="Cao X."/>
        </authorList>
    </citation>
    <scope>NUCLEOTIDE SEQUENCE [LARGE SCALE GENOMIC DNA]</scope>
    <source>
        <strain evidence="1 2">SM41</strain>
    </source>
</reference>
<dbReference type="AlphaFoldDB" id="A0ABD5BGE0"/>
<evidence type="ECO:0000313" key="2">
    <source>
        <dbReference type="Proteomes" id="UP001234811"/>
    </source>
</evidence>
<dbReference type="SUPFAM" id="SSF51419">
    <property type="entry name" value="PLP-binding barrel"/>
    <property type="match status" value="1"/>
</dbReference>
<name>A0ABD5BGE0_SERMA</name>
<proteinExistence type="predicted"/>
<gene>
    <name evidence="1" type="ORF">RF091_07625</name>
</gene>
<sequence>MRKAVSACAGTALFIYRPPAHLQSNKAKFVARFADEFQASDSFHTAEVLDRHLTAEDHSLNVFVQVNTSRDPSKYGMEPEKLDALIRKLRPFKNRRVEQVQHAIASGLQFAR</sequence>